<reference evidence="10 11" key="1">
    <citation type="submission" date="2024-01" db="EMBL/GenBank/DDBJ databases">
        <authorList>
            <person name="Kunselman E."/>
        </authorList>
    </citation>
    <scope>NUCLEOTIDE SEQUENCE [LARGE SCALE GENOMIC DNA]</scope>
    <source>
        <strain evidence="10">2 abalone samples</strain>
    </source>
</reference>
<comment type="cofactor">
    <cofactor evidence="8">
        <name>Mg(2+)</name>
        <dbReference type="ChEBI" id="CHEBI:18420"/>
    </cofactor>
</comment>
<keyword evidence="2 8" id="KW-0808">Transferase</keyword>
<evidence type="ECO:0000256" key="1">
    <source>
        <dbReference type="ARBA" id="ARBA00022516"/>
    </source>
</evidence>
<dbReference type="InterPro" id="IPR037143">
    <property type="entry name" value="4-PPantetheinyl_Trfase_dom_sf"/>
</dbReference>
<keyword evidence="3 8" id="KW-0479">Metal-binding</keyword>
<evidence type="ECO:0000256" key="8">
    <source>
        <dbReference type="HAMAP-Rule" id="MF_00101"/>
    </source>
</evidence>
<dbReference type="Proteomes" id="UP001314181">
    <property type="component" value="Unassembled WGS sequence"/>
</dbReference>
<dbReference type="HAMAP" id="MF_00101">
    <property type="entry name" value="AcpS"/>
    <property type="match status" value="1"/>
</dbReference>
<gene>
    <name evidence="8 10" type="primary">acpS</name>
    <name evidence="10" type="ORF">CAXC1_100015</name>
</gene>
<comment type="similarity">
    <text evidence="8">Belongs to the P-Pant transferase superfamily. AcpS family.</text>
</comment>
<evidence type="ECO:0000313" key="10">
    <source>
        <dbReference type="EMBL" id="CAK8162286.1"/>
    </source>
</evidence>
<comment type="function">
    <text evidence="8">Transfers the 4'-phosphopantetheine moiety from coenzyme A to a Ser of acyl-carrier-protein.</text>
</comment>
<dbReference type="Pfam" id="PF01648">
    <property type="entry name" value="ACPS"/>
    <property type="match status" value="1"/>
</dbReference>
<comment type="catalytic activity">
    <reaction evidence="8">
        <text>apo-[ACP] + CoA = holo-[ACP] + adenosine 3',5'-bisphosphate + H(+)</text>
        <dbReference type="Rhea" id="RHEA:12068"/>
        <dbReference type="Rhea" id="RHEA-COMP:9685"/>
        <dbReference type="Rhea" id="RHEA-COMP:9690"/>
        <dbReference type="ChEBI" id="CHEBI:15378"/>
        <dbReference type="ChEBI" id="CHEBI:29999"/>
        <dbReference type="ChEBI" id="CHEBI:57287"/>
        <dbReference type="ChEBI" id="CHEBI:58343"/>
        <dbReference type="ChEBI" id="CHEBI:64479"/>
        <dbReference type="EC" id="2.7.8.7"/>
    </reaction>
</comment>
<comment type="caution">
    <text evidence="10">The sequence shown here is derived from an EMBL/GenBank/DDBJ whole genome shotgun (WGS) entry which is preliminary data.</text>
</comment>
<proteinExistence type="inferred from homology"/>
<keyword evidence="4 8" id="KW-0276">Fatty acid metabolism</keyword>
<comment type="subcellular location">
    <subcellularLocation>
        <location evidence="8">Cytoplasm</location>
    </subcellularLocation>
</comment>
<evidence type="ECO:0000256" key="4">
    <source>
        <dbReference type="ARBA" id="ARBA00022832"/>
    </source>
</evidence>
<evidence type="ECO:0000256" key="5">
    <source>
        <dbReference type="ARBA" id="ARBA00022842"/>
    </source>
</evidence>
<keyword evidence="6 8" id="KW-0443">Lipid metabolism</keyword>
<dbReference type="InterPro" id="IPR004568">
    <property type="entry name" value="Ppantetheine-prot_Trfase_dom"/>
</dbReference>
<dbReference type="Gene3D" id="3.90.470.20">
    <property type="entry name" value="4'-phosphopantetheinyl transferase domain"/>
    <property type="match status" value="1"/>
</dbReference>
<evidence type="ECO:0000313" key="11">
    <source>
        <dbReference type="Proteomes" id="UP001314181"/>
    </source>
</evidence>
<dbReference type="EC" id="2.7.8.7" evidence="8"/>
<feature type="binding site" evidence="8">
    <location>
        <position position="16"/>
    </location>
    <ligand>
        <name>Mg(2+)</name>
        <dbReference type="ChEBI" id="CHEBI:18420"/>
    </ligand>
</feature>
<dbReference type="NCBIfam" id="TIGR00556">
    <property type="entry name" value="pantethn_trn"/>
    <property type="match status" value="1"/>
</dbReference>
<keyword evidence="8" id="KW-0963">Cytoplasm</keyword>
<keyword evidence="7 8" id="KW-0275">Fatty acid biosynthesis</keyword>
<protein>
    <recommendedName>
        <fullName evidence="8">Holo-[acyl-carrier-protein] synthase</fullName>
        <shortName evidence="8">Holo-ACP synthase</shortName>
        <ecNumber evidence="8">2.7.8.7</ecNumber>
    </recommendedName>
    <alternativeName>
        <fullName evidence="8">4'-phosphopantetheinyl transferase AcpS</fullName>
    </alternativeName>
</protein>
<sequence length="142" mass="15948">MNGLTVLVMINGIGIDIVHSVKLSAIFKKRPEKFLTRVYNRKEIDEFYIIKNKMLAINYLAKRFAVKEAFAKATGFGIGLHILLKEIFVEKNHSGSPKLKLTGQTLQTFTANYPQSEVRLSISDTMDYAVAVIIITSKLGQI</sequence>
<keyword evidence="11" id="KW-1185">Reference proteome</keyword>
<keyword evidence="5 8" id="KW-0460">Magnesium</keyword>
<evidence type="ECO:0000256" key="7">
    <source>
        <dbReference type="ARBA" id="ARBA00023160"/>
    </source>
</evidence>
<organism evidence="10 11">
    <name type="scientific">Candidatus Xenohaliotis californiensis</name>
    <dbReference type="NCBI Taxonomy" id="84677"/>
    <lineage>
        <taxon>Bacteria</taxon>
        <taxon>Pseudomonadati</taxon>
        <taxon>Pseudomonadota</taxon>
        <taxon>Alphaproteobacteria</taxon>
        <taxon>Rickettsiales</taxon>
        <taxon>Anaplasmataceae</taxon>
        <taxon>Candidatus Xenohaliotis</taxon>
    </lineage>
</organism>
<evidence type="ECO:0000256" key="2">
    <source>
        <dbReference type="ARBA" id="ARBA00022679"/>
    </source>
</evidence>
<dbReference type="NCBIfam" id="TIGR00516">
    <property type="entry name" value="acpS"/>
    <property type="match status" value="1"/>
</dbReference>
<accession>A0ABP0EUN3</accession>
<dbReference type="GO" id="GO:0008897">
    <property type="term" value="F:holo-[acyl-carrier-protein] synthase activity"/>
    <property type="evidence" value="ECO:0007669"/>
    <property type="project" value="UniProtKB-EC"/>
</dbReference>
<feature type="domain" description="4'-phosphopantetheinyl transferase" evidence="9">
    <location>
        <begin position="12"/>
        <end position="132"/>
    </location>
</feature>
<dbReference type="RefSeq" id="WP_338363236.1">
    <property type="nucleotide sequence ID" value="NZ_CAWVOK010000001.1"/>
</dbReference>
<dbReference type="EMBL" id="CAWVOK010000001">
    <property type="protein sequence ID" value="CAK8162286.1"/>
    <property type="molecule type" value="Genomic_DNA"/>
</dbReference>
<dbReference type="SUPFAM" id="SSF56214">
    <property type="entry name" value="4'-phosphopantetheinyl transferase"/>
    <property type="match status" value="1"/>
</dbReference>
<dbReference type="InterPro" id="IPR002582">
    <property type="entry name" value="ACPS"/>
</dbReference>
<feature type="binding site" evidence="8">
    <location>
        <position position="68"/>
    </location>
    <ligand>
        <name>Mg(2+)</name>
        <dbReference type="ChEBI" id="CHEBI:18420"/>
    </ligand>
</feature>
<evidence type="ECO:0000259" key="9">
    <source>
        <dbReference type="Pfam" id="PF01648"/>
    </source>
</evidence>
<keyword evidence="1 8" id="KW-0444">Lipid biosynthesis</keyword>
<evidence type="ECO:0000256" key="6">
    <source>
        <dbReference type="ARBA" id="ARBA00023098"/>
    </source>
</evidence>
<dbReference type="InterPro" id="IPR008278">
    <property type="entry name" value="4-PPantetheinyl_Trfase_dom"/>
</dbReference>
<name>A0ABP0EUN3_9RICK</name>
<evidence type="ECO:0000256" key="3">
    <source>
        <dbReference type="ARBA" id="ARBA00022723"/>
    </source>
</evidence>